<dbReference type="Pfam" id="PF00144">
    <property type="entry name" value="Beta-lactamase"/>
    <property type="match status" value="1"/>
</dbReference>
<dbReference type="InterPro" id="IPR052907">
    <property type="entry name" value="Beta-lactamase/esterase"/>
</dbReference>
<dbReference type="SUPFAM" id="SSF56601">
    <property type="entry name" value="beta-lactamase/transpeptidase-like"/>
    <property type="match status" value="1"/>
</dbReference>
<dbReference type="InterPro" id="IPR001466">
    <property type="entry name" value="Beta-lactam-related"/>
</dbReference>
<organism evidence="2 3">
    <name type="scientific">Pseudomonas lundensis</name>
    <dbReference type="NCBI Taxonomy" id="86185"/>
    <lineage>
        <taxon>Bacteria</taxon>
        <taxon>Pseudomonadati</taxon>
        <taxon>Pseudomonadota</taxon>
        <taxon>Gammaproteobacteria</taxon>
        <taxon>Pseudomonadales</taxon>
        <taxon>Pseudomonadaceae</taxon>
        <taxon>Pseudomonas</taxon>
    </lineage>
</organism>
<dbReference type="AlphaFoldDB" id="A0AAX2H610"/>
<dbReference type="Gene3D" id="3.40.710.10">
    <property type="entry name" value="DD-peptidase/beta-lactamase superfamily"/>
    <property type="match status" value="1"/>
</dbReference>
<dbReference type="Proteomes" id="UP000219564">
    <property type="component" value="Unassembled WGS sequence"/>
</dbReference>
<dbReference type="PANTHER" id="PTHR43319">
    <property type="entry name" value="BETA-LACTAMASE-RELATED"/>
    <property type="match status" value="1"/>
</dbReference>
<accession>A0AAX2H610</accession>
<dbReference type="InterPro" id="IPR012338">
    <property type="entry name" value="Beta-lactam/transpept-like"/>
</dbReference>
<evidence type="ECO:0000259" key="1">
    <source>
        <dbReference type="Pfam" id="PF00144"/>
    </source>
</evidence>
<dbReference type="EMBL" id="OBKZ01000015">
    <property type="protein sequence ID" value="SOB52187.1"/>
    <property type="molecule type" value="Genomic_DNA"/>
</dbReference>
<proteinExistence type="predicted"/>
<feature type="domain" description="Beta-lactamase-related" evidence="1">
    <location>
        <begin position="16"/>
        <end position="372"/>
    </location>
</feature>
<dbReference type="PANTHER" id="PTHR43319:SF3">
    <property type="entry name" value="BETA-LACTAMASE-RELATED DOMAIN-CONTAINING PROTEIN"/>
    <property type="match status" value="1"/>
</dbReference>
<protein>
    <submittedName>
        <fullName evidence="2">Beta-lactamase</fullName>
    </submittedName>
</protein>
<reference evidence="2 3" key="1">
    <citation type="submission" date="2017-08" db="EMBL/GenBank/DDBJ databases">
        <authorList>
            <person name="Chaillou S."/>
        </authorList>
    </citation>
    <scope>NUCLEOTIDE SEQUENCE [LARGE SCALE GENOMIC DNA]</scope>
    <source>
        <strain evidence="2 3">MFPA15A1205</strain>
    </source>
</reference>
<name>A0AAX2H610_9PSED</name>
<evidence type="ECO:0000313" key="2">
    <source>
        <dbReference type="EMBL" id="SOB52187.1"/>
    </source>
</evidence>
<comment type="caution">
    <text evidence="2">The sequence shown here is derived from an EMBL/GenBank/DDBJ whole genome shotgun (WGS) entry which is preliminary data.</text>
</comment>
<evidence type="ECO:0000313" key="3">
    <source>
        <dbReference type="Proteomes" id="UP000219564"/>
    </source>
</evidence>
<gene>
    <name evidence="2" type="ORF">PLUA15_220229</name>
</gene>
<sequence length="381" mass="41581">MEALGKCSIGFEAVQQAFESLFDDPQERGGGVCVKVGGETVVDLWAGVSDLEGEQPWKHDTLVNSYCAIKPITAIAVLMLVEAGKLELDTPIARYWPEFAQGGKESMTLRQVLCHTSGLPALRLPSRTSMMYDWAHMVDAVAAEPLWWEPGAELGYGATAYGWILGELIHRVDGRDSQTYIREQITQPHGLEVHAGVDPEHFSRIAHFAHAKGRIGDQYAQVLRRVILTEPEHVATLAFTNPSVSSKNTANPNWWSYHQPGVNSHSTAHGLAGFYSALLAGKLIGRDVFNDFRREHSNSMDRTLLRPMRYGLGCMLEQPADPGASFCMGPETFGHVGLGGPSSFADVERDVTVAFVTNTMGGHVLSDQRVQALARAVAAAL</sequence>
<dbReference type="RefSeq" id="WP_097191776.1">
    <property type="nucleotide sequence ID" value="NZ_OBKZ01000015.1"/>
</dbReference>